<dbReference type="EMBL" id="AP024233">
    <property type="protein sequence ID" value="BCO10076.1"/>
    <property type="molecule type" value="Genomic_DNA"/>
</dbReference>
<gene>
    <name evidence="8" type="ORF">GF1_24520</name>
</gene>
<dbReference type="PROSITE" id="PS51160">
    <property type="entry name" value="ACYLPHOSPHATASE_3"/>
    <property type="match status" value="1"/>
</dbReference>
<name>A0A915XLM5_9BACT</name>
<dbReference type="Proteomes" id="UP001063350">
    <property type="component" value="Chromosome"/>
</dbReference>
<accession>A0A915XLM5</accession>
<evidence type="ECO:0000256" key="4">
    <source>
        <dbReference type="PROSITE-ProRule" id="PRU00520"/>
    </source>
</evidence>
<dbReference type="InterPro" id="IPR020456">
    <property type="entry name" value="Acylphosphatase"/>
</dbReference>
<dbReference type="AlphaFoldDB" id="A0A915XLM5"/>
<feature type="active site" evidence="4">
    <location>
        <position position="38"/>
    </location>
</feature>
<dbReference type="PANTHER" id="PTHR47268:SF4">
    <property type="entry name" value="ACYLPHOSPHATASE"/>
    <property type="match status" value="1"/>
</dbReference>
<feature type="active site" evidence="4">
    <location>
        <position position="20"/>
    </location>
</feature>
<dbReference type="KEGG" id="ddu:GF1_24520"/>
<evidence type="ECO:0000256" key="1">
    <source>
        <dbReference type="ARBA" id="ARBA00005614"/>
    </source>
</evidence>
<evidence type="ECO:0000256" key="3">
    <source>
        <dbReference type="ARBA" id="ARBA00047645"/>
    </source>
</evidence>
<feature type="domain" description="Acylphosphatase-like" evidence="7">
    <location>
        <begin position="5"/>
        <end position="93"/>
    </location>
</feature>
<proteinExistence type="inferred from homology"/>
<evidence type="ECO:0000256" key="6">
    <source>
        <dbReference type="RuleBase" id="RU004168"/>
    </source>
</evidence>
<evidence type="ECO:0000313" key="9">
    <source>
        <dbReference type="Proteomes" id="UP001063350"/>
    </source>
</evidence>
<dbReference type="EC" id="3.6.1.7" evidence="2 4"/>
<organism evidence="8 9">
    <name type="scientific">Desulfolithobacter dissulfuricans</name>
    <dbReference type="NCBI Taxonomy" id="2795293"/>
    <lineage>
        <taxon>Bacteria</taxon>
        <taxon>Pseudomonadati</taxon>
        <taxon>Thermodesulfobacteriota</taxon>
        <taxon>Desulfobulbia</taxon>
        <taxon>Desulfobulbales</taxon>
        <taxon>Desulfobulbaceae</taxon>
        <taxon>Desulfolithobacter</taxon>
    </lineage>
</organism>
<sequence length="93" mass="10460">MAEKRIHARVHGRVQGVFFRDHTRQKALELGLEGWVRNVADGTVEVMFQGDEDKVGQMLDWLHVGSPLSMVSAVEFEETAPVPGELGGFHIRY</sequence>
<evidence type="ECO:0000256" key="2">
    <source>
        <dbReference type="ARBA" id="ARBA00012150"/>
    </source>
</evidence>
<dbReference type="PANTHER" id="PTHR47268">
    <property type="entry name" value="ACYLPHOSPHATASE"/>
    <property type="match status" value="1"/>
</dbReference>
<keyword evidence="9" id="KW-1185">Reference proteome</keyword>
<dbReference type="Gene3D" id="3.30.70.100">
    <property type="match status" value="1"/>
</dbReference>
<dbReference type="InterPro" id="IPR017968">
    <property type="entry name" value="Acylphosphatase_CS"/>
</dbReference>
<dbReference type="GO" id="GO:0003998">
    <property type="term" value="F:acylphosphatase activity"/>
    <property type="evidence" value="ECO:0007669"/>
    <property type="project" value="UniProtKB-EC"/>
</dbReference>
<protein>
    <recommendedName>
        <fullName evidence="2 4">Acylphosphatase</fullName>
        <ecNumber evidence="2 4">3.6.1.7</ecNumber>
    </recommendedName>
</protein>
<dbReference type="PRINTS" id="PR00112">
    <property type="entry name" value="ACYLPHPHTASE"/>
</dbReference>
<keyword evidence="4 5" id="KW-0378">Hydrolase</keyword>
<dbReference type="InterPro" id="IPR036046">
    <property type="entry name" value="Acylphosphatase-like_dom_sf"/>
</dbReference>
<dbReference type="PROSITE" id="PS00150">
    <property type="entry name" value="ACYLPHOSPHATASE_1"/>
    <property type="match status" value="1"/>
</dbReference>
<dbReference type="SUPFAM" id="SSF54975">
    <property type="entry name" value="Acylphosphatase/BLUF domain-like"/>
    <property type="match status" value="1"/>
</dbReference>
<reference evidence="8" key="1">
    <citation type="submission" date="2020-12" db="EMBL/GenBank/DDBJ databases">
        <title>Desulfobium dissulfuricans gen. nov., sp. nov., a novel mesophilic, sulfate-reducing bacterium isolated from a deep-sea hydrothermal vent.</title>
        <authorList>
            <person name="Hashimoto Y."/>
            <person name="Tame A."/>
            <person name="Sawayama S."/>
            <person name="Miyazaki J."/>
            <person name="Takai K."/>
            <person name="Nakagawa S."/>
        </authorList>
    </citation>
    <scope>NUCLEOTIDE SEQUENCE</scope>
    <source>
        <strain evidence="8">GF1</strain>
    </source>
</reference>
<dbReference type="InterPro" id="IPR001792">
    <property type="entry name" value="Acylphosphatase-like_dom"/>
</dbReference>
<comment type="catalytic activity">
    <reaction evidence="3 4 5">
        <text>an acyl phosphate + H2O = a carboxylate + phosphate + H(+)</text>
        <dbReference type="Rhea" id="RHEA:14965"/>
        <dbReference type="ChEBI" id="CHEBI:15377"/>
        <dbReference type="ChEBI" id="CHEBI:15378"/>
        <dbReference type="ChEBI" id="CHEBI:29067"/>
        <dbReference type="ChEBI" id="CHEBI:43474"/>
        <dbReference type="ChEBI" id="CHEBI:59918"/>
        <dbReference type="EC" id="3.6.1.7"/>
    </reaction>
</comment>
<dbReference type="PROSITE" id="PS00151">
    <property type="entry name" value="ACYLPHOSPHATASE_2"/>
    <property type="match status" value="1"/>
</dbReference>
<evidence type="ECO:0000256" key="5">
    <source>
        <dbReference type="RuleBase" id="RU000553"/>
    </source>
</evidence>
<evidence type="ECO:0000259" key="7">
    <source>
        <dbReference type="PROSITE" id="PS51160"/>
    </source>
</evidence>
<evidence type="ECO:0000313" key="8">
    <source>
        <dbReference type="EMBL" id="BCO10076.1"/>
    </source>
</evidence>
<comment type="similarity">
    <text evidence="1 6">Belongs to the acylphosphatase family.</text>
</comment>
<dbReference type="Pfam" id="PF00708">
    <property type="entry name" value="Acylphosphatase"/>
    <property type="match status" value="1"/>
</dbReference>